<dbReference type="EMBL" id="JAPVOI010000004">
    <property type="protein sequence ID" value="MCZ4090765.1"/>
    <property type="molecule type" value="Genomic_DNA"/>
</dbReference>
<comment type="caution">
    <text evidence="2">The sequence shown here is derived from an EMBL/GenBank/DDBJ whole genome shotgun (WGS) entry which is preliminary data.</text>
</comment>
<dbReference type="Gene3D" id="3.30.1340.30">
    <property type="match status" value="1"/>
</dbReference>
<accession>A0ABT4KG46</accession>
<organism evidence="2 3">
    <name type="scientific">Sinorhizobium psoraleae</name>
    <dbReference type="NCBI Taxonomy" id="520838"/>
    <lineage>
        <taxon>Bacteria</taxon>
        <taxon>Pseudomonadati</taxon>
        <taxon>Pseudomonadota</taxon>
        <taxon>Alphaproteobacteria</taxon>
        <taxon>Hyphomicrobiales</taxon>
        <taxon>Rhizobiaceae</taxon>
        <taxon>Sinorhizobium/Ensifer group</taxon>
        <taxon>Sinorhizobium</taxon>
    </lineage>
</organism>
<evidence type="ECO:0000313" key="2">
    <source>
        <dbReference type="EMBL" id="MCZ4090765.1"/>
    </source>
</evidence>
<sequence length="91" mass="9663">MATDKSFYSHRDDDPHLTDDDLAEKVLRFIRYATFVDTSGISVMALGGMVVLSGNVAEEADIACAGEAAASVIGVTSVENRLTVRPDEAAD</sequence>
<name>A0ABT4KG46_9HYPH</name>
<dbReference type="PROSITE" id="PS50914">
    <property type="entry name" value="BON"/>
    <property type="match status" value="1"/>
</dbReference>
<dbReference type="RefSeq" id="WP_173511292.1">
    <property type="nucleotide sequence ID" value="NZ_JABEKV010000002.1"/>
</dbReference>
<evidence type="ECO:0000313" key="3">
    <source>
        <dbReference type="Proteomes" id="UP001079430"/>
    </source>
</evidence>
<evidence type="ECO:0000259" key="1">
    <source>
        <dbReference type="PROSITE" id="PS50914"/>
    </source>
</evidence>
<reference evidence="2" key="1">
    <citation type="submission" date="2022-10" db="EMBL/GenBank/DDBJ databases">
        <title>Whole genome sequencing of three plant growth promoting bacteria isolated from Vachellia tortilis subsp. raddiana in Morocco.</title>
        <authorList>
            <person name="Hnini M."/>
            <person name="Zouagui R."/>
            <person name="Zouagui H."/>
            <person name="Chemao Elfihri M.-W."/>
            <person name="Ibrahimi A."/>
            <person name="Sbabou L."/>
            <person name="Aurag J."/>
        </authorList>
    </citation>
    <scope>NUCLEOTIDE SEQUENCE</scope>
    <source>
        <strain evidence="2">LMR678</strain>
    </source>
</reference>
<feature type="domain" description="BON" evidence="1">
    <location>
        <begin position="18"/>
        <end position="86"/>
    </location>
</feature>
<keyword evidence="3" id="KW-1185">Reference proteome</keyword>
<dbReference type="InterPro" id="IPR007055">
    <property type="entry name" value="BON_dom"/>
</dbReference>
<gene>
    <name evidence="2" type="ORF">O3W52_11995</name>
</gene>
<dbReference type="Pfam" id="PF04972">
    <property type="entry name" value="BON"/>
    <property type="match status" value="1"/>
</dbReference>
<proteinExistence type="predicted"/>
<dbReference type="Proteomes" id="UP001079430">
    <property type="component" value="Unassembled WGS sequence"/>
</dbReference>
<protein>
    <submittedName>
        <fullName evidence="2">BON domain-containing protein</fullName>
    </submittedName>
</protein>